<organism evidence="1 2">
    <name type="scientific">Mucor velutinosus</name>
    <dbReference type="NCBI Taxonomy" id="708070"/>
    <lineage>
        <taxon>Eukaryota</taxon>
        <taxon>Fungi</taxon>
        <taxon>Fungi incertae sedis</taxon>
        <taxon>Mucoromycota</taxon>
        <taxon>Mucoromycotina</taxon>
        <taxon>Mucoromycetes</taxon>
        <taxon>Mucorales</taxon>
        <taxon>Mucorineae</taxon>
        <taxon>Mucoraceae</taxon>
        <taxon>Mucor</taxon>
    </lineage>
</organism>
<dbReference type="RefSeq" id="XP_064688074.1">
    <property type="nucleotide sequence ID" value="XM_064831206.1"/>
</dbReference>
<protein>
    <submittedName>
        <fullName evidence="1">STAS domain-containing protein</fullName>
    </submittedName>
</protein>
<evidence type="ECO:0000313" key="1">
    <source>
        <dbReference type="EMBL" id="KAK4521408.1"/>
    </source>
</evidence>
<accession>A0AAN7I414</accession>
<gene>
    <name evidence="1" type="ORF">ATC70_012023</name>
</gene>
<keyword evidence="2" id="KW-1185">Reference proteome</keyword>
<dbReference type="Proteomes" id="UP001304243">
    <property type="component" value="Unassembled WGS sequence"/>
</dbReference>
<dbReference type="EMBL" id="JASEJX010000004">
    <property type="protein sequence ID" value="KAK4521408.1"/>
    <property type="molecule type" value="Genomic_DNA"/>
</dbReference>
<dbReference type="GeneID" id="89955709"/>
<evidence type="ECO:0000313" key="2">
    <source>
        <dbReference type="Proteomes" id="UP001304243"/>
    </source>
</evidence>
<dbReference type="AlphaFoldDB" id="A0AAN7I414"/>
<sequence>MFPAALREFAMLYREPKVESIPEEDVADVSCSNLGNSYNTLRRKNEQLFHSEPNGHGMYYTKIMAELARRQSESGSPHIHTTQQKYIGVFLMVYFGYLKETLAKDFGQEPDSTRRQIDEKGATLLWMGTVPETEENKRKLMVYDIEDNFPISECLQKENIKMIPANTQFAVVSMTRYYVKTCYFQALEDIYCLLIWHHVVESIYETDSLLEYSSNVDIMDIDFTLKSYKSFKVAFNNYMLNMFPLTYTSHPDEKYGFPLHLKQGGCSIVLTNRLVLHSGVLPAFETFVDAAKEPTRHSTFVFFRPFNFDGEKNSSLPMLELLETEWKKLLEIRFKKMIWISTRQFISVHSHQCLKSVIGDTAFGYEALKTGVIRAAESGSFALCFRYFINDKASLVEVIGNQSGLYQPIQETDACIITKLGSPYDNTKKHSFIADLVFKIPNLKSVFKIRKYLFIYGPIQGMIDSIEQYRYHEDQRHLSKKYRGHCSNPKL</sequence>
<comment type="caution">
    <text evidence="1">The sequence shown here is derived from an EMBL/GenBank/DDBJ whole genome shotgun (WGS) entry which is preliminary data.</text>
</comment>
<proteinExistence type="predicted"/>
<name>A0AAN7I414_9FUNG</name>
<reference evidence="1 2" key="1">
    <citation type="submission" date="2022-11" db="EMBL/GenBank/DDBJ databases">
        <title>Mucor velutinosus strain NIH1002 WGS.</title>
        <authorList>
            <person name="Subramanian P."/>
            <person name="Mullikin J.C."/>
            <person name="Segre J.A."/>
            <person name="Zelazny A.M."/>
        </authorList>
    </citation>
    <scope>NUCLEOTIDE SEQUENCE [LARGE SCALE GENOMIC DNA]</scope>
    <source>
        <strain evidence="1 2">NIH1002</strain>
    </source>
</reference>